<evidence type="ECO:0000313" key="17">
    <source>
        <dbReference type="Proteomes" id="UP000054477"/>
    </source>
</evidence>
<organism evidence="16 17">
    <name type="scientific">Laccaria amethystina LaAM-08-1</name>
    <dbReference type="NCBI Taxonomy" id="1095629"/>
    <lineage>
        <taxon>Eukaryota</taxon>
        <taxon>Fungi</taxon>
        <taxon>Dikarya</taxon>
        <taxon>Basidiomycota</taxon>
        <taxon>Agaricomycotina</taxon>
        <taxon>Agaricomycetes</taxon>
        <taxon>Agaricomycetidae</taxon>
        <taxon>Agaricales</taxon>
        <taxon>Agaricineae</taxon>
        <taxon>Hydnangiaceae</taxon>
        <taxon>Laccaria</taxon>
    </lineage>
</organism>
<keyword evidence="9" id="KW-0325">Glycoprotein</keyword>
<evidence type="ECO:0000256" key="8">
    <source>
        <dbReference type="ARBA" id="ARBA00023136"/>
    </source>
</evidence>
<dbReference type="PANTHER" id="PTHR10412">
    <property type="entry name" value="MANNOSYL-OLIGOSACCHARIDE GLUCOSIDASE"/>
    <property type="match status" value="1"/>
</dbReference>
<accession>A0A0C9XN24</accession>
<keyword evidence="13" id="KW-0732">Signal</keyword>
<dbReference type="GO" id="GO:0009311">
    <property type="term" value="P:oligosaccharide metabolic process"/>
    <property type="evidence" value="ECO:0007669"/>
    <property type="project" value="UniProtKB-UniRule"/>
</dbReference>
<dbReference type="STRING" id="1095629.A0A0C9XN24"/>
<dbReference type="Proteomes" id="UP000054477">
    <property type="component" value="Unassembled WGS sequence"/>
</dbReference>
<comment type="function">
    <text evidence="12">Cleaves the distal alpha 1,2-linked glucose residue from the Glc(3)Man(9)GlcNAc(2) oligosaccharide precursor.</text>
</comment>
<dbReference type="OrthoDB" id="410058at2759"/>
<gene>
    <name evidence="16" type="ORF">K443DRAFT_674156</name>
</gene>
<dbReference type="GO" id="GO:0006487">
    <property type="term" value="P:protein N-linked glycosylation"/>
    <property type="evidence" value="ECO:0007669"/>
    <property type="project" value="UniProtKB-UniRule"/>
</dbReference>
<feature type="domain" description="Glycosyl hydrolase family 63 C-terminal" evidence="14">
    <location>
        <begin position="293"/>
        <end position="809"/>
    </location>
</feature>
<dbReference type="SUPFAM" id="SSF48208">
    <property type="entry name" value="Six-hairpin glycosidases"/>
    <property type="match status" value="1"/>
</dbReference>
<dbReference type="InterPro" id="IPR004888">
    <property type="entry name" value="Glycoside_hydrolase_63"/>
</dbReference>
<evidence type="ECO:0000256" key="1">
    <source>
        <dbReference type="ARBA" id="ARBA00004648"/>
    </source>
</evidence>
<dbReference type="Gene3D" id="2.70.98.110">
    <property type="entry name" value="Glycosyl hydrolase family 63, N-terminal domain"/>
    <property type="match status" value="1"/>
</dbReference>
<dbReference type="Gene3D" id="1.50.10.10">
    <property type="match status" value="1"/>
</dbReference>
<dbReference type="GO" id="GO:0005789">
    <property type="term" value="C:endoplasmic reticulum membrane"/>
    <property type="evidence" value="ECO:0007669"/>
    <property type="project" value="UniProtKB-SubCell"/>
</dbReference>
<evidence type="ECO:0000256" key="13">
    <source>
        <dbReference type="SAM" id="SignalP"/>
    </source>
</evidence>
<evidence type="ECO:0000256" key="2">
    <source>
        <dbReference type="ARBA" id="ARBA00010833"/>
    </source>
</evidence>
<keyword evidence="8" id="KW-0472">Membrane</keyword>
<evidence type="ECO:0000256" key="11">
    <source>
        <dbReference type="ARBA" id="ARBA00038888"/>
    </source>
</evidence>
<proteinExistence type="inferred from homology"/>
<dbReference type="InterPro" id="IPR031631">
    <property type="entry name" value="Glyco_hydro_63N"/>
</dbReference>
<keyword evidence="3" id="KW-0812">Transmembrane</keyword>
<dbReference type="GO" id="GO:0004573">
    <property type="term" value="F:Glc3Man9GlcNAc2 oligosaccharide glucosidase activity"/>
    <property type="evidence" value="ECO:0007669"/>
    <property type="project" value="UniProtKB-UniRule"/>
</dbReference>
<dbReference type="EMBL" id="KN838552">
    <property type="protein sequence ID" value="KIK06496.1"/>
    <property type="molecule type" value="Genomic_DNA"/>
</dbReference>
<evidence type="ECO:0000256" key="6">
    <source>
        <dbReference type="ARBA" id="ARBA00022968"/>
    </source>
</evidence>
<feature type="chain" id="PRO_5002205883" description="Mannosyl-oligosaccharide glucosidase" evidence="13">
    <location>
        <begin position="18"/>
        <end position="811"/>
    </location>
</feature>
<dbReference type="InterPro" id="IPR012341">
    <property type="entry name" value="6hp_glycosidase-like_sf"/>
</dbReference>
<reference evidence="17" key="2">
    <citation type="submission" date="2015-01" db="EMBL/GenBank/DDBJ databases">
        <title>Evolutionary Origins and Diversification of the Mycorrhizal Mutualists.</title>
        <authorList>
            <consortium name="DOE Joint Genome Institute"/>
            <consortium name="Mycorrhizal Genomics Consortium"/>
            <person name="Kohler A."/>
            <person name="Kuo A."/>
            <person name="Nagy L.G."/>
            <person name="Floudas D."/>
            <person name="Copeland A."/>
            <person name="Barry K.W."/>
            <person name="Cichocki N."/>
            <person name="Veneault-Fourrey C."/>
            <person name="LaButti K."/>
            <person name="Lindquist E.A."/>
            <person name="Lipzen A."/>
            <person name="Lundell T."/>
            <person name="Morin E."/>
            <person name="Murat C."/>
            <person name="Riley R."/>
            <person name="Ohm R."/>
            <person name="Sun H."/>
            <person name="Tunlid A."/>
            <person name="Henrissat B."/>
            <person name="Grigoriev I.V."/>
            <person name="Hibbett D.S."/>
            <person name="Martin F."/>
        </authorList>
    </citation>
    <scope>NUCLEOTIDE SEQUENCE [LARGE SCALE GENOMIC DNA]</scope>
    <source>
        <strain evidence="17">LaAM-08-1</strain>
    </source>
</reference>
<evidence type="ECO:0000256" key="9">
    <source>
        <dbReference type="ARBA" id="ARBA00023180"/>
    </source>
</evidence>
<protein>
    <recommendedName>
        <fullName evidence="11 12">Mannosyl-oligosaccharide glucosidase</fullName>
        <ecNumber evidence="11 12">3.2.1.106</ecNumber>
    </recommendedName>
</protein>
<dbReference type="PANTHER" id="PTHR10412:SF11">
    <property type="entry name" value="MANNOSYL-OLIGOSACCHARIDE GLUCOSIDASE"/>
    <property type="match status" value="1"/>
</dbReference>
<keyword evidence="5 12" id="KW-0256">Endoplasmic reticulum</keyword>
<dbReference type="Pfam" id="PF16923">
    <property type="entry name" value="Glyco_hydro_63N"/>
    <property type="match status" value="1"/>
</dbReference>
<evidence type="ECO:0000256" key="10">
    <source>
        <dbReference type="ARBA" id="ARBA00023295"/>
    </source>
</evidence>
<comment type="similarity">
    <text evidence="2 12">Belongs to the glycosyl hydrolase 63 family.</text>
</comment>
<evidence type="ECO:0000259" key="15">
    <source>
        <dbReference type="Pfam" id="PF16923"/>
    </source>
</evidence>
<reference evidence="16 17" key="1">
    <citation type="submission" date="2014-04" db="EMBL/GenBank/DDBJ databases">
        <authorList>
            <consortium name="DOE Joint Genome Institute"/>
            <person name="Kuo A."/>
            <person name="Kohler A."/>
            <person name="Nagy L.G."/>
            <person name="Floudas D."/>
            <person name="Copeland A."/>
            <person name="Barry K.W."/>
            <person name="Cichocki N."/>
            <person name="Veneault-Fourrey C."/>
            <person name="LaButti K."/>
            <person name="Lindquist E.A."/>
            <person name="Lipzen A."/>
            <person name="Lundell T."/>
            <person name="Morin E."/>
            <person name="Murat C."/>
            <person name="Sun H."/>
            <person name="Tunlid A."/>
            <person name="Henrissat B."/>
            <person name="Grigoriev I.V."/>
            <person name="Hibbett D.S."/>
            <person name="Martin F."/>
            <person name="Nordberg H.P."/>
            <person name="Cantor M.N."/>
            <person name="Hua S.X."/>
        </authorList>
    </citation>
    <scope>NUCLEOTIDE SEQUENCE [LARGE SCALE GENOMIC DNA]</scope>
    <source>
        <strain evidence="16 17">LaAM-08-1</strain>
    </source>
</reference>
<dbReference type="InterPro" id="IPR008928">
    <property type="entry name" value="6-hairpin_glycosidase_sf"/>
</dbReference>
<dbReference type="AlphaFoldDB" id="A0A0C9XN24"/>
<evidence type="ECO:0000256" key="4">
    <source>
        <dbReference type="ARBA" id="ARBA00022801"/>
    </source>
</evidence>
<feature type="signal peptide" evidence="13">
    <location>
        <begin position="1"/>
        <end position="17"/>
    </location>
</feature>
<sequence length="811" mass="91477">MCGRAWLLLLSAATALAQGTNDTLLWGPYRPNLYFGLRPRIPQSLMTGLAWFGTQDYNSIGQTRHACDQGDKLDSYTWTEYDAREGGVQVLKDSANNVKITTEFLKVPGGEHGGSWAVRVKGSPVDPTKPSRVSTIFYFGLEGLGGLEMETDENDNGISGEVKLTGSTPELDEFTLRVVDGPNNQAVTWGPHAHGFQDRIGKTHFMGRPLKSGDIWQAKEYIMKALIDRAREVLVPYQDPAVGLPDPSFVLQLPDDVYTNSNLYAVQKLFDGPFEFDVIYDSGSNKQKLTSSTLDHGIPALVEAYGKRFQSVSLHPQNYPSEKQASLEAFSRAVTSNLVAGVGYFYGTSIVDKKFSYEWDEEDDSVTAEEDEPKGAKLTDPKALLTATPSRSFFPRGFYWDEGFHLLHIAQWDNDFSLEILKDWINLIDDDGWVAREQILGEEARSKVPAEFQTQVPNYANPPTLTMAVTAFIDRVKTASANHGPSDQDLGLGGMGMNIGDLQVPLMGAPLHHSGAVENRHVHNVELAHSFLKSIYKPLKRHYDWFRRTQRGQIKQYARKARSRTEGYRWRGRSQLHVLTSGMDDFPRGQPHAGELHLDLISWMAFFTRTMKDIAAFVGEKEDEITFEEIEKAILDNIEDLHWNEEEQMYCDVNVNDEDESTHICHRGYLSLFPFLLSLLPPTSPHLGSILGLLHDPNHLWSAYGIRSLSASHPEFGKGENYWKGPIWVQMNYLALGALYKTYMKQEGPYQDKAKEIYQELRKNIVDNVVNEYERTGYAWEQYDATTGEGKRSHPFTGWTSLTALILAEKY</sequence>
<keyword evidence="4 12" id="KW-0378">Hydrolase</keyword>
<dbReference type="EC" id="3.2.1.106" evidence="11 12"/>
<keyword evidence="7" id="KW-1133">Transmembrane helix</keyword>
<keyword evidence="10 12" id="KW-0326">Glycosidase</keyword>
<dbReference type="HOGENOM" id="CLU_007380_1_0_1"/>
<evidence type="ECO:0000256" key="3">
    <source>
        <dbReference type="ARBA" id="ARBA00022692"/>
    </source>
</evidence>
<dbReference type="InterPro" id="IPR038518">
    <property type="entry name" value="Glyco_hydro_63N_sf"/>
</dbReference>
<evidence type="ECO:0000259" key="14">
    <source>
        <dbReference type="Pfam" id="PF03200"/>
    </source>
</evidence>
<comment type="subcellular location">
    <subcellularLocation>
        <location evidence="1 12">Endoplasmic reticulum membrane</location>
        <topology evidence="1 12">Single-pass type II membrane protein</topology>
    </subcellularLocation>
</comment>
<keyword evidence="17" id="KW-1185">Reference proteome</keyword>
<name>A0A0C9XN24_9AGAR</name>
<keyword evidence="6" id="KW-0735">Signal-anchor</keyword>
<evidence type="ECO:0000313" key="16">
    <source>
        <dbReference type="EMBL" id="KIK06496.1"/>
    </source>
</evidence>
<evidence type="ECO:0000256" key="7">
    <source>
        <dbReference type="ARBA" id="ARBA00022989"/>
    </source>
</evidence>
<evidence type="ECO:0000256" key="12">
    <source>
        <dbReference type="RuleBase" id="RU368089"/>
    </source>
</evidence>
<dbReference type="Pfam" id="PF03200">
    <property type="entry name" value="Glyco_hydro_63"/>
    <property type="match status" value="1"/>
</dbReference>
<evidence type="ECO:0000256" key="5">
    <source>
        <dbReference type="ARBA" id="ARBA00022824"/>
    </source>
</evidence>
<feature type="domain" description="Glycosyl hydrolase family 63 N-terminal" evidence="15">
    <location>
        <begin position="23"/>
        <end position="248"/>
    </location>
</feature>
<comment type="catalytic activity">
    <reaction evidence="12">
        <text>N(4)-(alpha-D-Glc-(1-&gt;2)-alpha-D-Glc-(1-&gt;3)-alpha-D-Glc-(1-&gt;3)-alpha-D-Man-(1-&gt;2)-alpha-D-Man-(1-&gt;2)-alpha-D-Man-(1-&gt;3)-[alpha-D-Man-(1-&gt;2)-alpha-D-Man-(1-&gt;3)-[alpha-D-Man-(1-&gt;2)-alpha-D-Man-(1-&gt;6)]-alpha-D-Man-(1-&gt;6)]-beta-D-Man-(1-&gt;4)-beta-D-GlcNAc-(1-&gt;4)-beta-D-GlcNAc)-L-asparaginyl-[protein] + H2O = N(4)-(alpha-D-Glc-(1-&gt;3)-alpha-D-Glc-(1-&gt;3)-alpha-D-Man-(1-&gt;2)-alpha-D-Man-(1-&gt;2)-alpha-D-Man-(1-&gt;3)-[alpha-D-Man-(1-&gt;2)-alpha-D-Man-(1-&gt;3)-[alpha-D-Man-(1-&gt;2)-alpha-D-Man-(1-&gt;6)]-alpha-D-Man-(1-&gt;6)]-beta-D-Man-(1-&gt;4)-beta-D-GlcNAc-(1-&gt;4)-beta-D-GlcNAc)-L-asparaginyl-[protein] + beta-D-glucose</text>
        <dbReference type="Rhea" id="RHEA:55988"/>
        <dbReference type="Rhea" id="RHEA-COMP:12806"/>
        <dbReference type="Rhea" id="RHEA-COMP:14355"/>
        <dbReference type="ChEBI" id="CHEBI:15377"/>
        <dbReference type="ChEBI" id="CHEBI:15903"/>
        <dbReference type="ChEBI" id="CHEBI:59082"/>
        <dbReference type="ChEBI" id="CHEBI:132537"/>
        <dbReference type="EC" id="3.2.1.106"/>
    </reaction>
</comment>
<dbReference type="InterPro" id="IPR031335">
    <property type="entry name" value="Glyco_hydro_63_C"/>
</dbReference>